<dbReference type="InterPro" id="IPR016123">
    <property type="entry name" value="Mog1/PsbP_a/b/a-sand"/>
</dbReference>
<dbReference type="AlphaFoldDB" id="A0A1N6WZV6"/>
<organism evidence="1 2">
    <name type="scientific">Marinobacterium stanieri</name>
    <dbReference type="NCBI Taxonomy" id="49186"/>
    <lineage>
        <taxon>Bacteria</taxon>
        <taxon>Pseudomonadati</taxon>
        <taxon>Pseudomonadota</taxon>
        <taxon>Gammaproteobacteria</taxon>
        <taxon>Oceanospirillales</taxon>
        <taxon>Oceanospirillaceae</taxon>
        <taxon>Marinobacterium</taxon>
    </lineage>
</organism>
<dbReference type="Proteomes" id="UP000186895">
    <property type="component" value="Unassembled WGS sequence"/>
</dbReference>
<reference evidence="1 2" key="1">
    <citation type="submission" date="2017-01" db="EMBL/GenBank/DDBJ databases">
        <authorList>
            <person name="Mah S.A."/>
            <person name="Swanson W.J."/>
            <person name="Moy G.W."/>
            <person name="Vacquier V.D."/>
        </authorList>
    </citation>
    <scope>NUCLEOTIDE SEQUENCE [LARGE SCALE GENOMIC DNA]</scope>
    <source>
        <strain evidence="1 2">DSM 7027</strain>
    </source>
</reference>
<dbReference type="EMBL" id="FTMN01000012">
    <property type="protein sequence ID" value="SIQ95598.1"/>
    <property type="molecule type" value="Genomic_DNA"/>
</dbReference>
<evidence type="ECO:0000313" key="2">
    <source>
        <dbReference type="Proteomes" id="UP000186895"/>
    </source>
</evidence>
<gene>
    <name evidence="1" type="ORF">SAMN05421647_11245</name>
</gene>
<protein>
    <recommendedName>
        <fullName evidence="3">DUF1795 domain-containing protein</fullName>
    </recommendedName>
</protein>
<name>A0A1N6WZV6_9GAMM</name>
<dbReference type="SUPFAM" id="SSF55724">
    <property type="entry name" value="Mog1p/PsbP-like"/>
    <property type="match status" value="1"/>
</dbReference>
<keyword evidence="2" id="KW-1185">Reference proteome</keyword>
<sequence length="145" mass="16740">MMQTGIFTRSFSIDVPVEWVDKSMQIWSAPPSADSQVAPNIVVMREEMPEGKDLSSFVSMQMKELLNKGEDLEIEYQKEVTFKNVPAKEILFTWKASNQRLKQKQLFILQDNDQIVSMVFTAAAEDFEKHLPVFSNIENSFSWIN</sequence>
<evidence type="ECO:0000313" key="1">
    <source>
        <dbReference type="EMBL" id="SIQ95598.1"/>
    </source>
</evidence>
<dbReference type="Gene3D" id="3.40.1000.10">
    <property type="entry name" value="Mog1/PsbP, alpha/beta/alpha sandwich"/>
    <property type="match status" value="1"/>
</dbReference>
<dbReference type="Pfam" id="PF08786">
    <property type="entry name" value="DcrB"/>
    <property type="match status" value="1"/>
</dbReference>
<dbReference type="RefSeq" id="WP_010325297.1">
    <property type="nucleotide sequence ID" value="NZ_FTMN01000012.1"/>
</dbReference>
<dbReference type="STRING" id="49186.SAMN05421647_11245"/>
<dbReference type="InterPro" id="IPR014894">
    <property type="entry name" value="DcrB/EagT6"/>
</dbReference>
<proteinExistence type="predicted"/>
<accession>A0A1N6WZV6</accession>
<evidence type="ECO:0008006" key="3">
    <source>
        <dbReference type="Google" id="ProtNLM"/>
    </source>
</evidence>